<protein>
    <submittedName>
        <fullName evidence="4">Uncharacterized protein LOC103705417</fullName>
    </submittedName>
</protein>
<dbReference type="RefSeq" id="XP_008787345.3">
    <property type="nucleotide sequence ID" value="XM_008789123.4"/>
</dbReference>
<evidence type="ECO:0000313" key="3">
    <source>
        <dbReference type="Proteomes" id="UP000228380"/>
    </source>
</evidence>
<name>A0A8B7BXD9_PHODC</name>
<organism evidence="3 4">
    <name type="scientific">Phoenix dactylifera</name>
    <name type="common">Date palm</name>
    <dbReference type="NCBI Taxonomy" id="42345"/>
    <lineage>
        <taxon>Eukaryota</taxon>
        <taxon>Viridiplantae</taxon>
        <taxon>Streptophyta</taxon>
        <taxon>Embryophyta</taxon>
        <taxon>Tracheophyta</taxon>
        <taxon>Spermatophyta</taxon>
        <taxon>Magnoliopsida</taxon>
        <taxon>Liliopsida</taxon>
        <taxon>Arecaceae</taxon>
        <taxon>Coryphoideae</taxon>
        <taxon>Phoeniceae</taxon>
        <taxon>Phoenix</taxon>
    </lineage>
</organism>
<evidence type="ECO:0000313" key="4">
    <source>
        <dbReference type="RefSeq" id="XP_008787345.3"/>
    </source>
</evidence>
<dbReference type="KEGG" id="pda:103705417"/>
<evidence type="ECO:0000256" key="1">
    <source>
        <dbReference type="SAM" id="MobiDB-lite"/>
    </source>
</evidence>
<gene>
    <name evidence="4" type="primary">LOC103705417</name>
</gene>
<dbReference type="PANTHER" id="PTHR33177:SF24">
    <property type="entry name" value="FILAMENTOUS HEMAGGLUTININ TRANSPORTER"/>
    <property type="match status" value="1"/>
</dbReference>
<feature type="region of interest" description="Disordered" evidence="1">
    <location>
        <begin position="138"/>
        <end position="185"/>
    </location>
</feature>
<dbReference type="Proteomes" id="UP000228380">
    <property type="component" value="Unplaced"/>
</dbReference>
<accession>A0A8B7BXD9</accession>
<dbReference type="InterPro" id="IPR055281">
    <property type="entry name" value="GIR1-2/SIED1"/>
</dbReference>
<dbReference type="PANTHER" id="PTHR33177">
    <property type="entry name" value="PUTATIVE-RELATED"/>
    <property type="match status" value="1"/>
</dbReference>
<proteinExistence type="predicted"/>
<dbReference type="InterPro" id="IPR056440">
    <property type="entry name" value="Zn-ribbon_GIR1"/>
</dbReference>
<dbReference type="AlphaFoldDB" id="A0A8B7BXD9"/>
<feature type="compositionally biased region" description="Low complexity" evidence="1">
    <location>
        <begin position="154"/>
        <end position="169"/>
    </location>
</feature>
<keyword evidence="3" id="KW-1185">Reference proteome</keyword>
<feature type="region of interest" description="Disordered" evidence="1">
    <location>
        <begin position="57"/>
        <end position="110"/>
    </location>
</feature>
<evidence type="ECO:0000259" key="2">
    <source>
        <dbReference type="Pfam" id="PF24747"/>
    </source>
</evidence>
<sequence>MLMATEVRSLARILSGYKEEEGEGKGEREGNLVTRDFVGCCGGGAVGVGIDFQVPPAGSQKRLDSPSGRIHLTKPGSAPANRELQDLNLPPATDGDEAGGVPPPPGDSAALDLNLVAPAVSEYRSVCTLEKVRSALERAERESRGRPHQRRMGASPSSSSSSAAATTSSIKRRAGEEGVDGSDSSFGGSLMAARCPRCLFYVLVANQDPRCPGCRSHVPVSAICRKKPRFQF</sequence>
<dbReference type="OrthoDB" id="1929178at2759"/>
<feature type="domain" description="GIR1-like zinc ribbon" evidence="2">
    <location>
        <begin position="193"/>
        <end position="218"/>
    </location>
</feature>
<reference evidence="4" key="1">
    <citation type="submission" date="2025-08" db="UniProtKB">
        <authorList>
            <consortium name="RefSeq"/>
        </authorList>
    </citation>
    <scope>IDENTIFICATION</scope>
    <source>
        <tissue evidence="4">Young leaves</tissue>
    </source>
</reference>
<dbReference type="Pfam" id="PF24747">
    <property type="entry name" value="Zn-ribbon_GIR1"/>
    <property type="match status" value="1"/>
</dbReference>
<dbReference type="GeneID" id="103705417"/>